<dbReference type="Proteomes" id="UP000615446">
    <property type="component" value="Unassembled WGS sequence"/>
</dbReference>
<gene>
    <name evidence="1" type="ORF">RCL2_000802000</name>
</gene>
<proteinExistence type="predicted"/>
<protein>
    <submittedName>
        <fullName evidence="1">Uncharacterized protein</fullName>
    </submittedName>
</protein>
<comment type="caution">
    <text evidence="1">The sequence shown here is derived from an EMBL/GenBank/DDBJ whole genome shotgun (WGS) entry which is preliminary data.</text>
</comment>
<dbReference type="AlphaFoldDB" id="A0A8H3L8D0"/>
<name>A0A8H3L8D0_9GLOM</name>
<accession>A0A8H3L8D0</accession>
<dbReference type="EMBL" id="BLAL01000053">
    <property type="protein sequence ID" value="GES80762.1"/>
    <property type="molecule type" value="Genomic_DNA"/>
</dbReference>
<evidence type="ECO:0000313" key="2">
    <source>
        <dbReference type="Proteomes" id="UP000615446"/>
    </source>
</evidence>
<organism evidence="1 2">
    <name type="scientific">Rhizophagus clarus</name>
    <dbReference type="NCBI Taxonomy" id="94130"/>
    <lineage>
        <taxon>Eukaryota</taxon>
        <taxon>Fungi</taxon>
        <taxon>Fungi incertae sedis</taxon>
        <taxon>Mucoromycota</taxon>
        <taxon>Glomeromycotina</taxon>
        <taxon>Glomeromycetes</taxon>
        <taxon>Glomerales</taxon>
        <taxon>Glomeraceae</taxon>
        <taxon>Rhizophagus</taxon>
    </lineage>
</organism>
<sequence length="128" mass="14967">MIVSDFICKRRNSFVISVRYHYFENIIRNETIKNNVSTLRMIILLVKHYNTPPLSDVSYVSLENKSDEEIGRDGRLIINIVSTKAAKVAKFTSEKEKKERAQLREEITNVINIVKEEIKLANIYLCYQ</sequence>
<evidence type="ECO:0000313" key="1">
    <source>
        <dbReference type="EMBL" id="GES80762.1"/>
    </source>
</evidence>
<reference evidence="1" key="1">
    <citation type="submission" date="2019-10" db="EMBL/GenBank/DDBJ databases">
        <title>Conservation and host-specific expression of non-tandemly repeated heterogenous ribosome RNA gene in arbuscular mycorrhizal fungi.</title>
        <authorList>
            <person name="Maeda T."/>
            <person name="Kobayashi Y."/>
            <person name="Nakagawa T."/>
            <person name="Ezawa T."/>
            <person name="Yamaguchi K."/>
            <person name="Bino T."/>
            <person name="Nishimoto Y."/>
            <person name="Shigenobu S."/>
            <person name="Kawaguchi M."/>
        </authorList>
    </citation>
    <scope>NUCLEOTIDE SEQUENCE</scope>
    <source>
        <strain evidence="1">HR1</strain>
    </source>
</reference>